<dbReference type="GO" id="GO:0006412">
    <property type="term" value="P:translation"/>
    <property type="evidence" value="ECO:0007669"/>
    <property type="project" value="TreeGrafter"/>
</dbReference>
<sequence length="325" mass="35788">MATYLPEGYRTQCASAANFHTIASVRDAMLSRQILESRALVCDAGHNLIVDLGCMKGMIPREECAIGIREGTTRDIAILSKVNKPVCFRITDVRSDEKFRPYALLSRREVQEECRSHYLSTLKAGDIIRGKITHMESFGCFVDIGCGVIALLPIDAISVSRISHPRDRFFTGQNIYCIVRSVEPNGRISLSHKELLGTWEENAALFAPGETVGGIVRSVESYGVFIELTPNLAGLAECKEGVKVGQHASVFIKSLIPERMKVKLILVDSFDSDEPPAPLSYYIKEGHLDRFIYSPAMSSRTIETVFESSETIPAVACSAGIGQHT</sequence>
<evidence type="ECO:0000259" key="4">
    <source>
        <dbReference type="PROSITE" id="PS50126"/>
    </source>
</evidence>
<dbReference type="GO" id="GO:0005840">
    <property type="term" value="C:ribosome"/>
    <property type="evidence" value="ECO:0007669"/>
    <property type="project" value="UniProtKB-KW"/>
</dbReference>
<dbReference type="AlphaFoldDB" id="A0A939BEL5"/>
<reference evidence="5" key="2">
    <citation type="journal article" date="2021" name="Sci. Rep.">
        <title>The distribution of antibiotic resistance genes in chicken gut microbiota commensals.</title>
        <authorList>
            <person name="Juricova H."/>
            <person name="Matiasovicova J."/>
            <person name="Kubasova T."/>
            <person name="Cejkova D."/>
            <person name="Rychlik I."/>
        </authorList>
    </citation>
    <scope>NUCLEOTIDE SEQUENCE</scope>
    <source>
        <strain evidence="5">An559</strain>
    </source>
</reference>
<evidence type="ECO:0000256" key="2">
    <source>
        <dbReference type="ARBA" id="ARBA00022980"/>
    </source>
</evidence>
<dbReference type="SUPFAM" id="SSF50249">
    <property type="entry name" value="Nucleic acid-binding proteins"/>
    <property type="match status" value="2"/>
</dbReference>
<gene>
    <name evidence="5" type="ORF">H6A12_09865</name>
</gene>
<dbReference type="InterPro" id="IPR050437">
    <property type="entry name" value="Ribos_protein_bS1-like"/>
</dbReference>
<keyword evidence="6" id="KW-1185">Reference proteome</keyword>
<keyword evidence="2 5" id="KW-0689">Ribosomal protein</keyword>
<dbReference type="SMART" id="SM00316">
    <property type="entry name" value="S1"/>
    <property type="match status" value="3"/>
</dbReference>
<dbReference type="InterPro" id="IPR003029">
    <property type="entry name" value="S1_domain"/>
</dbReference>
<dbReference type="Gene3D" id="2.40.50.140">
    <property type="entry name" value="Nucleic acid-binding proteins"/>
    <property type="match status" value="1"/>
</dbReference>
<comment type="caution">
    <text evidence="5">The sequence shown here is derived from an EMBL/GenBank/DDBJ whole genome shotgun (WGS) entry which is preliminary data.</text>
</comment>
<dbReference type="Pfam" id="PF00575">
    <property type="entry name" value="S1"/>
    <property type="match status" value="1"/>
</dbReference>
<evidence type="ECO:0000313" key="5">
    <source>
        <dbReference type="EMBL" id="MBM6921460.1"/>
    </source>
</evidence>
<accession>A0A939BEL5</accession>
<dbReference type="PANTHER" id="PTHR10724">
    <property type="entry name" value="30S RIBOSOMAL PROTEIN S1"/>
    <property type="match status" value="1"/>
</dbReference>
<dbReference type="EMBL" id="JACJKY010000017">
    <property type="protein sequence ID" value="MBM6921460.1"/>
    <property type="molecule type" value="Genomic_DNA"/>
</dbReference>
<keyword evidence="3" id="KW-0687">Ribonucleoprotein</keyword>
<comment type="similarity">
    <text evidence="1">Belongs to the bacterial ribosomal protein bS1 family.</text>
</comment>
<feature type="domain" description="S1 motif" evidence="4">
    <location>
        <begin position="125"/>
        <end position="193"/>
    </location>
</feature>
<evidence type="ECO:0000256" key="3">
    <source>
        <dbReference type="ARBA" id="ARBA00023274"/>
    </source>
</evidence>
<evidence type="ECO:0000313" key="6">
    <source>
        <dbReference type="Proteomes" id="UP000774750"/>
    </source>
</evidence>
<protein>
    <submittedName>
        <fullName evidence="5">30S ribosomal protein S1</fullName>
    </submittedName>
</protein>
<evidence type="ECO:0000256" key="1">
    <source>
        <dbReference type="ARBA" id="ARBA00006767"/>
    </source>
</evidence>
<dbReference type="RefSeq" id="WP_204447432.1">
    <property type="nucleotide sequence ID" value="NZ_JACJKY010000017.1"/>
</dbReference>
<dbReference type="GO" id="GO:0003729">
    <property type="term" value="F:mRNA binding"/>
    <property type="evidence" value="ECO:0007669"/>
    <property type="project" value="TreeGrafter"/>
</dbReference>
<feature type="domain" description="S1 motif" evidence="4">
    <location>
        <begin position="209"/>
        <end position="235"/>
    </location>
</feature>
<dbReference type="InterPro" id="IPR012340">
    <property type="entry name" value="NA-bd_OB-fold"/>
</dbReference>
<reference evidence="5" key="1">
    <citation type="submission" date="2020-08" db="EMBL/GenBank/DDBJ databases">
        <authorList>
            <person name="Cejkova D."/>
            <person name="Kubasova T."/>
            <person name="Jahodarova E."/>
            <person name="Rychlik I."/>
        </authorList>
    </citation>
    <scope>NUCLEOTIDE SEQUENCE</scope>
    <source>
        <strain evidence="5">An559</strain>
    </source>
</reference>
<dbReference type="Proteomes" id="UP000774750">
    <property type="component" value="Unassembled WGS sequence"/>
</dbReference>
<proteinExistence type="inferred from homology"/>
<dbReference type="PROSITE" id="PS50126">
    <property type="entry name" value="S1"/>
    <property type="match status" value="2"/>
</dbReference>
<name>A0A939BEL5_9FIRM</name>
<dbReference type="GO" id="GO:0003735">
    <property type="term" value="F:structural constituent of ribosome"/>
    <property type="evidence" value="ECO:0007669"/>
    <property type="project" value="TreeGrafter"/>
</dbReference>
<dbReference type="PANTHER" id="PTHR10724:SF7">
    <property type="entry name" value="SMALL RIBOSOMAL SUBUNIT PROTEIN BS1C"/>
    <property type="match status" value="1"/>
</dbReference>
<dbReference type="GO" id="GO:1990904">
    <property type="term" value="C:ribonucleoprotein complex"/>
    <property type="evidence" value="ECO:0007669"/>
    <property type="project" value="UniProtKB-KW"/>
</dbReference>
<organism evidence="5 6">
    <name type="scientific">Merdimmobilis hominis</name>
    <dbReference type="NCBI Taxonomy" id="2897707"/>
    <lineage>
        <taxon>Bacteria</taxon>
        <taxon>Bacillati</taxon>
        <taxon>Bacillota</taxon>
        <taxon>Clostridia</taxon>
        <taxon>Eubacteriales</taxon>
        <taxon>Oscillospiraceae</taxon>
        <taxon>Merdimmobilis</taxon>
    </lineage>
</organism>